<keyword evidence="2" id="KW-1185">Reference proteome</keyword>
<dbReference type="EMBL" id="JBHUEM010000055">
    <property type="protein sequence ID" value="MFD1739455.1"/>
    <property type="molecule type" value="Genomic_DNA"/>
</dbReference>
<comment type="caution">
    <text evidence="1">The sequence shown here is derived from an EMBL/GenBank/DDBJ whole genome shotgun (WGS) entry which is preliminary data.</text>
</comment>
<dbReference type="PROSITE" id="PS51257">
    <property type="entry name" value="PROKAR_LIPOPROTEIN"/>
    <property type="match status" value="1"/>
</dbReference>
<dbReference type="RefSeq" id="WP_377930697.1">
    <property type="nucleotide sequence ID" value="NZ_JBHUEM010000055.1"/>
</dbReference>
<evidence type="ECO:0000313" key="2">
    <source>
        <dbReference type="Proteomes" id="UP001597214"/>
    </source>
</evidence>
<protein>
    <recommendedName>
        <fullName evidence="3">DUF1570 domain-containing protein</fullName>
    </recommendedName>
</protein>
<reference evidence="2" key="1">
    <citation type="journal article" date="2019" name="Int. J. Syst. Evol. Microbiol.">
        <title>The Global Catalogue of Microorganisms (GCM) 10K type strain sequencing project: providing services to taxonomists for standard genome sequencing and annotation.</title>
        <authorList>
            <consortium name="The Broad Institute Genomics Platform"/>
            <consortium name="The Broad Institute Genome Sequencing Center for Infectious Disease"/>
            <person name="Wu L."/>
            <person name="Ma J."/>
        </authorList>
    </citation>
    <scope>NUCLEOTIDE SEQUENCE [LARGE SCALE GENOMIC DNA]</scope>
    <source>
        <strain evidence="2">CCUG 49339</strain>
    </source>
</reference>
<proteinExistence type="predicted"/>
<sequence>MYKWLISFVIAVILLTGCLPSTVKVSNETSEVTFTLVNKADLSSQEMADYKKEVEEAFHTITNLLHTDYTPAKEIEITFYAESGPSYGDVDKITLYQDHGSYHIYHELTHSLLGHGKVIDGEFGGSSGFFTQEGFAMYVEDQYTDMKVIPGYDISFHQMVRQCIALERNLPLKRLTDNYLSFEYFRSYTDSNEESLLQMLSYLHAGSFITYLIDQYGMKTFEKVYNTPNLQLAVKEVYGKDIIQLEEEWLQYIIQTENELSLEERRELPGYHHLEKTIMNISDRYF</sequence>
<dbReference type="Proteomes" id="UP001597214">
    <property type="component" value="Unassembled WGS sequence"/>
</dbReference>
<evidence type="ECO:0008006" key="3">
    <source>
        <dbReference type="Google" id="ProtNLM"/>
    </source>
</evidence>
<gene>
    <name evidence="1" type="ORF">ACFSCX_23520</name>
</gene>
<organism evidence="1 2">
    <name type="scientific">Bacillus salitolerans</name>
    <dbReference type="NCBI Taxonomy" id="1437434"/>
    <lineage>
        <taxon>Bacteria</taxon>
        <taxon>Bacillati</taxon>
        <taxon>Bacillota</taxon>
        <taxon>Bacilli</taxon>
        <taxon>Bacillales</taxon>
        <taxon>Bacillaceae</taxon>
        <taxon>Bacillus</taxon>
    </lineage>
</organism>
<name>A0ABW4LWC4_9BACI</name>
<accession>A0ABW4LWC4</accession>
<evidence type="ECO:0000313" key="1">
    <source>
        <dbReference type="EMBL" id="MFD1739455.1"/>
    </source>
</evidence>